<feature type="transmembrane region" description="Helical" evidence="1">
    <location>
        <begin position="12"/>
        <end position="34"/>
    </location>
</feature>
<accession>A0ABT2H4Q1</accession>
<keyword evidence="1" id="KW-0472">Membrane</keyword>
<sequence>MAANRRIVATGARVVTGIVVGAVAVVVAGAALVVPLPSITATPASVTVDPAAAEEVRACTGPLVRLSDDTGQDATAISSVGSASVVAAADQAAVVLDQSVLASPDDTVASESNAPARVALPAGDATSGALFAASQSQSVASGDLVGFASTSCGEPTADSWLVAGATTVGRTSFVLLSNPGDVPAVVDLTIYGDGGLIESPGAKNLDVPARSTRILSLAGLAPDLADPVIHVTAGVGSVYAAVQQSVVRGLEPGGVEMAGPSTAPATTQTVTGVQISGTSAIAERLGNPDASDLQSVLRLFLPGTEPAAVTVRIAEEKTGGAETEYQVGLTPGIVTEFPLQDIPDGIYTIETQSDQPIVVGARTSTIVNGANDFAWYQAVEPLANSFFVATANGPTPRLHLVNTTGADVDTTLTTTSGVQTNVTIVPGARYVPLEAGVSYTVTTSAPLSAAVTYFGDGFSSSFPIANPSPAASPVVIYP</sequence>
<dbReference type="InterPro" id="IPR043777">
    <property type="entry name" value="DUF5719"/>
</dbReference>
<keyword evidence="1" id="KW-0812">Transmembrane</keyword>
<gene>
    <name evidence="2" type="ORF">N1032_14335</name>
</gene>
<reference evidence="2" key="1">
    <citation type="submission" date="2022-08" db="EMBL/GenBank/DDBJ databases">
        <authorList>
            <person name="Deng Y."/>
            <person name="Han X.-F."/>
            <person name="Zhang Y.-Q."/>
        </authorList>
    </citation>
    <scope>NUCLEOTIDE SEQUENCE</scope>
    <source>
        <strain evidence="2">CPCC 203386</strain>
    </source>
</reference>
<evidence type="ECO:0000313" key="3">
    <source>
        <dbReference type="Proteomes" id="UP001165586"/>
    </source>
</evidence>
<evidence type="ECO:0000313" key="2">
    <source>
        <dbReference type="EMBL" id="MCS5734920.1"/>
    </source>
</evidence>
<name>A0ABT2H4Q1_9MICO</name>
<proteinExistence type="predicted"/>
<dbReference type="Proteomes" id="UP001165586">
    <property type="component" value="Unassembled WGS sequence"/>
</dbReference>
<organism evidence="2 3">
    <name type="scientific">Herbiconiux daphne</name>
    <dbReference type="NCBI Taxonomy" id="2970914"/>
    <lineage>
        <taxon>Bacteria</taxon>
        <taxon>Bacillati</taxon>
        <taxon>Actinomycetota</taxon>
        <taxon>Actinomycetes</taxon>
        <taxon>Micrococcales</taxon>
        <taxon>Microbacteriaceae</taxon>
        <taxon>Herbiconiux</taxon>
    </lineage>
</organism>
<evidence type="ECO:0000256" key="1">
    <source>
        <dbReference type="SAM" id="Phobius"/>
    </source>
</evidence>
<keyword evidence="3" id="KW-1185">Reference proteome</keyword>
<protein>
    <submittedName>
        <fullName evidence="2">DUF5719 family protein</fullName>
    </submittedName>
</protein>
<comment type="caution">
    <text evidence="2">The sequence shown here is derived from an EMBL/GenBank/DDBJ whole genome shotgun (WGS) entry which is preliminary data.</text>
</comment>
<dbReference type="Pfam" id="PF18986">
    <property type="entry name" value="DUF5719"/>
    <property type="match status" value="1"/>
</dbReference>
<keyword evidence="1" id="KW-1133">Transmembrane helix</keyword>
<dbReference type="RefSeq" id="WP_259539830.1">
    <property type="nucleotide sequence ID" value="NZ_JANLCJ010000005.1"/>
</dbReference>
<dbReference type="EMBL" id="JANLCJ010000005">
    <property type="protein sequence ID" value="MCS5734920.1"/>
    <property type="molecule type" value="Genomic_DNA"/>
</dbReference>